<dbReference type="RefSeq" id="WP_280764172.1">
    <property type="nucleotide sequence ID" value="NZ_JARXVC010000034.1"/>
</dbReference>
<dbReference type="InterPro" id="IPR042099">
    <property type="entry name" value="ANL_N_sf"/>
</dbReference>
<proteinExistence type="predicted"/>
<feature type="region of interest" description="Disordered" evidence="1">
    <location>
        <begin position="1"/>
        <end position="20"/>
    </location>
</feature>
<dbReference type="Pfam" id="PF00501">
    <property type="entry name" value="AMP-binding"/>
    <property type="match status" value="1"/>
</dbReference>
<dbReference type="PROSITE" id="PS00455">
    <property type="entry name" value="AMP_BINDING"/>
    <property type="match status" value="1"/>
</dbReference>
<dbReference type="Gene3D" id="3.30.300.30">
    <property type="match status" value="1"/>
</dbReference>
<sequence>MTPSANHPWTSLYTNTSSESNAPEFGSVLDAFRRNAEEYPDSRLVTYFDSVLTFGDVDRLSDAFAVALSERGVRQGDRVAIYMQSCPQYIVCLLAAWKIGAVHVPMNPMLRESELRYHLDDCGALVLVALDSLWEESGRRAVDSTNVQSVITTSAQDMQTRNDIRLFSDARRHTMHDSEDMVELLRSFDGRQPKPFTPEPDDIAFLCYTSGTTGKPKGSMSTHRNVVVLSQVVRDVFELGPASTVLGLAPMFHITGLVVQFAPCLLSRSAVVLTHRFHPDVMLDSIREYRPTHAVGAITAFVALTQATGSTREDWSSFTRIYSGGAPVSPATATAFERFTGHQLLGAYGMTEATGATCLGPAGMSAPVDPSTGALAVGIPIPGTTIRIVDDAGTEVPSGTPGEVVFEGPGVCAGYWNRPEATAETIRSGQLYSGDIGVMNEGGWVFLVDRKKDLINCSGFKVWPREVEDALYENPAVREAAVVGVPDPYRGETVKAFVSIAPGHTATPESLRDFLADRLAAYKRPAVIEILSDLPKTASGKILRRALRPDPQGLPSAELNTTRR</sequence>
<dbReference type="Gene3D" id="3.40.50.12780">
    <property type="entry name" value="N-terminal domain of ligase-like"/>
    <property type="match status" value="1"/>
</dbReference>
<dbReference type="InterPro" id="IPR045851">
    <property type="entry name" value="AMP-bd_C_sf"/>
</dbReference>
<evidence type="ECO:0000256" key="1">
    <source>
        <dbReference type="SAM" id="MobiDB-lite"/>
    </source>
</evidence>
<evidence type="ECO:0000313" key="4">
    <source>
        <dbReference type="EMBL" id="MDH6285012.1"/>
    </source>
</evidence>
<gene>
    <name evidence="4" type="ORF">M2280_006276</name>
</gene>
<dbReference type="InterPro" id="IPR050237">
    <property type="entry name" value="ATP-dep_AMP-bd_enzyme"/>
</dbReference>
<dbReference type="InterPro" id="IPR025110">
    <property type="entry name" value="AMP-bd_C"/>
</dbReference>
<dbReference type="InterPro" id="IPR020845">
    <property type="entry name" value="AMP-binding_CS"/>
</dbReference>
<dbReference type="PANTHER" id="PTHR43767:SF1">
    <property type="entry name" value="NONRIBOSOMAL PEPTIDE SYNTHASE PES1 (EUROFUNG)-RELATED"/>
    <property type="match status" value="1"/>
</dbReference>
<dbReference type="InterPro" id="IPR000873">
    <property type="entry name" value="AMP-dep_synth/lig_dom"/>
</dbReference>
<evidence type="ECO:0000259" key="3">
    <source>
        <dbReference type="Pfam" id="PF13193"/>
    </source>
</evidence>
<organism evidence="4 5">
    <name type="scientific">Prescottella agglutinans</name>
    <dbReference type="NCBI Taxonomy" id="1644129"/>
    <lineage>
        <taxon>Bacteria</taxon>
        <taxon>Bacillati</taxon>
        <taxon>Actinomycetota</taxon>
        <taxon>Actinomycetes</taxon>
        <taxon>Mycobacteriales</taxon>
        <taxon>Nocardiaceae</taxon>
        <taxon>Prescottella</taxon>
    </lineage>
</organism>
<name>A0ABT6ML11_9NOCA</name>
<dbReference type="SUPFAM" id="SSF56801">
    <property type="entry name" value="Acetyl-CoA synthetase-like"/>
    <property type="match status" value="1"/>
</dbReference>
<evidence type="ECO:0000313" key="5">
    <source>
        <dbReference type="Proteomes" id="UP001160334"/>
    </source>
</evidence>
<dbReference type="EMBL" id="JARXVC010000034">
    <property type="protein sequence ID" value="MDH6285012.1"/>
    <property type="molecule type" value="Genomic_DNA"/>
</dbReference>
<reference evidence="4 5" key="1">
    <citation type="submission" date="2023-04" db="EMBL/GenBank/DDBJ databases">
        <title>Forest soil microbial communities from Buena Vista Peninsula, Colon Province, Panama.</title>
        <authorList>
            <person name="Bouskill N."/>
        </authorList>
    </citation>
    <scope>NUCLEOTIDE SEQUENCE [LARGE SCALE GENOMIC DNA]</scope>
    <source>
        <strain evidence="4 5">CFH S0262</strain>
    </source>
</reference>
<dbReference type="GO" id="GO:0004467">
    <property type="term" value="F:long-chain fatty acid-CoA ligase activity"/>
    <property type="evidence" value="ECO:0007669"/>
    <property type="project" value="UniProtKB-EC"/>
</dbReference>
<dbReference type="Proteomes" id="UP001160334">
    <property type="component" value="Unassembled WGS sequence"/>
</dbReference>
<feature type="domain" description="AMP-dependent synthetase/ligase" evidence="2">
    <location>
        <begin position="32"/>
        <end position="416"/>
    </location>
</feature>
<keyword evidence="5" id="KW-1185">Reference proteome</keyword>
<dbReference type="EC" id="6.2.1.3" evidence="4"/>
<evidence type="ECO:0000259" key="2">
    <source>
        <dbReference type="Pfam" id="PF00501"/>
    </source>
</evidence>
<comment type="caution">
    <text evidence="4">The sequence shown here is derived from an EMBL/GenBank/DDBJ whole genome shotgun (WGS) entry which is preliminary data.</text>
</comment>
<protein>
    <submittedName>
        <fullName evidence="4">Long-chain acyl-CoA synthetase</fullName>
        <ecNumber evidence="4">6.2.1.3</ecNumber>
    </submittedName>
</protein>
<feature type="domain" description="AMP-binding enzyme C-terminal" evidence="3">
    <location>
        <begin position="466"/>
        <end position="541"/>
    </location>
</feature>
<keyword evidence="4" id="KW-0436">Ligase</keyword>
<dbReference type="PANTHER" id="PTHR43767">
    <property type="entry name" value="LONG-CHAIN-FATTY-ACID--COA LIGASE"/>
    <property type="match status" value="1"/>
</dbReference>
<dbReference type="Pfam" id="PF13193">
    <property type="entry name" value="AMP-binding_C"/>
    <property type="match status" value="1"/>
</dbReference>
<accession>A0ABT6ML11</accession>